<reference evidence="1 2" key="1">
    <citation type="submission" date="2023-02" db="EMBL/GenBank/DDBJ databases">
        <title>LHISI_Scaffold_Assembly.</title>
        <authorList>
            <person name="Stuart O.P."/>
            <person name="Cleave R."/>
            <person name="Magrath M.J.L."/>
            <person name="Mikheyev A.S."/>
        </authorList>
    </citation>
    <scope>NUCLEOTIDE SEQUENCE [LARGE SCALE GENOMIC DNA]</scope>
    <source>
        <strain evidence="1">Daus_M_001</strain>
        <tissue evidence="1">Leg muscle</tissue>
    </source>
</reference>
<organism evidence="1 2">
    <name type="scientific">Dryococelus australis</name>
    <dbReference type="NCBI Taxonomy" id="614101"/>
    <lineage>
        <taxon>Eukaryota</taxon>
        <taxon>Metazoa</taxon>
        <taxon>Ecdysozoa</taxon>
        <taxon>Arthropoda</taxon>
        <taxon>Hexapoda</taxon>
        <taxon>Insecta</taxon>
        <taxon>Pterygota</taxon>
        <taxon>Neoptera</taxon>
        <taxon>Polyneoptera</taxon>
        <taxon>Phasmatodea</taxon>
        <taxon>Verophasmatodea</taxon>
        <taxon>Anareolatae</taxon>
        <taxon>Phasmatidae</taxon>
        <taxon>Eurycanthinae</taxon>
        <taxon>Dryococelus</taxon>
    </lineage>
</organism>
<evidence type="ECO:0000313" key="1">
    <source>
        <dbReference type="EMBL" id="KAJ8879024.1"/>
    </source>
</evidence>
<sequence length="204" mass="22807">MASKKTYFSKQWLYLYPEFANWASKAPGHKEQTFCKVCKKLLRLGNMGKKALVTHSKIELHKNLVKCSDKQKLFVSFFHHTATTSGKPSSSGCSFVSSTSMTTEAASTEASHQDPVHVPSLDKLLVPYYIKEDVTRAEIVWALKVVDSRYSKSSCYDISDLFSFMFPDSNIAKQFSLGETKCSYVINHGIAPSLSEILEGAIQD</sequence>
<protein>
    <recommendedName>
        <fullName evidence="3">BED-type domain-containing protein</fullName>
    </recommendedName>
</protein>
<gene>
    <name evidence="1" type="ORF">PR048_019630</name>
</gene>
<evidence type="ECO:0008006" key="3">
    <source>
        <dbReference type="Google" id="ProtNLM"/>
    </source>
</evidence>
<dbReference type="PANTHER" id="PTHR37162:SF11">
    <property type="match status" value="1"/>
</dbReference>
<proteinExistence type="predicted"/>
<dbReference type="Proteomes" id="UP001159363">
    <property type="component" value="Chromosome 6"/>
</dbReference>
<dbReference type="PANTHER" id="PTHR37162">
    <property type="entry name" value="HAT FAMILY DIMERISATION DOMAINCONTAINING PROTEIN-RELATED"/>
    <property type="match status" value="1"/>
</dbReference>
<evidence type="ECO:0000313" key="2">
    <source>
        <dbReference type="Proteomes" id="UP001159363"/>
    </source>
</evidence>
<comment type="caution">
    <text evidence="1">The sequence shown here is derived from an EMBL/GenBank/DDBJ whole genome shotgun (WGS) entry which is preliminary data.</text>
</comment>
<name>A0ABQ9H435_9NEOP</name>
<dbReference type="EMBL" id="JARBHB010000007">
    <property type="protein sequence ID" value="KAJ8879024.1"/>
    <property type="molecule type" value="Genomic_DNA"/>
</dbReference>
<keyword evidence="2" id="KW-1185">Reference proteome</keyword>
<accession>A0ABQ9H435</accession>